<dbReference type="EMBL" id="CP157676">
    <property type="protein sequence ID" value="XBP72577.1"/>
    <property type="molecule type" value="Genomic_DNA"/>
</dbReference>
<evidence type="ECO:0000259" key="5">
    <source>
        <dbReference type="PROSITE" id="PS51898"/>
    </source>
</evidence>
<evidence type="ECO:0000313" key="6">
    <source>
        <dbReference type="EMBL" id="XBP72577.1"/>
    </source>
</evidence>
<dbReference type="PANTHER" id="PTHR30349:SF41">
    <property type="entry name" value="INTEGRASE_RECOMBINASE PROTEIN MJ0367-RELATED"/>
    <property type="match status" value="1"/>
</dbReference>
<gene>
    <name evidence="6" type="ORF">ABLV49_21055</name>
</gene>
<evidence type="ECO:0000256" key="3">
    <source>
        <dbReference type="ARBA" id="ARBA00023125"/>
    </source>
</evidence>
<dbReference type="Gene3D" id="1.10.443.10">
    <property type="entry name" value="Intergrase catalytic core"/>
    <property type="match status" value="1"/>
</dbReference>
<evidence type="ECO:0000256" key="1">
    <source>
        <dbReference type="ARBA" id="ARBA00008857"/>
    </source>
</evidence>
<dbReference type="GO" id="GO:0006310">
    <property type="term" value="P:DNA recombination"/>
    <property type="evidence" value="ECO:0007669"/>
    <property type="project" value="UniProtKB-KW"/>
</dbReference>
<dbReference type="CDD" id="cd00797">
    <property type="entry name" value="INT_RitB_C_like"/>
    <property type="match status" value="1"/>
</dbReference>
<dbReference type="InterPro" id="IPR011010">
    <property type="entry name" value="DNA_brk_join_enz"/>
</dbReference>
<name>A0AAU7LY97_9BURK</name>
<dbReference type="RefSeq" id="WP_349282252.1">
    <property type="nucleotide sequence ID" value="NZ_CBCSCU010000101.1"/>
</dbReference>
<feature type="domain" description="Tyr recombinase" evidence="5">
    <location>
        <begin position="98"/>
        <end position="298"/>
    </location>
</feature>
<keyword evidence="6" id="KW-0614">Plasmid</keyword>
<evidence type="ECO:0000256" key="2">
    <source>
        <dbReference type="ARBA" id="ARBA00022908"/>
    </source>
</evidence>
<keyword evidence="2" id="KW-0229">DNA integration</keyword>
<organism evidence="6">
    <name type="scientific">Polaromonas hydrogenivorans</name>
    <dbReference type="NCBI Taxonomy" id="335476"/>
    <lineage>
        <taxon>Bacteria</taxon>
        <taxon>Pseudomonadati</taxon>
        <taxon>Pseudomonadota</taxon>
        <taxon>Betaproteobacteria</taxon>
        <taxon>Burkholderiales</taxon>
        <taxon>Comamonadaceae</taxon>
        <taxon>Polaromonas</taxon>
    </lineage>
</organism>
<geneLocation type="plasmid" evidence="6">
    <name>p1</name>
</geneLocation>
<dbReference type="GO" id="GO:0015074">
    <property type="term" value="P:DNA integration"/>
    <property type="evidence" value="ECO:0007669"/>
    <property type="project" value="UniProtKB-KW"/>
</dbReference>
<dbReference type="AlphaFoldDB" id="A0AAU7LY97"/>
<dbReference type="InterPro" id="IPR050090">
    <property type="entry name" value="Tyrosine_recombinase_XerCD"/>
</dbReference>
<evidence type="ECO:0000256" key="4">
    <source>
        <dbReference type="ARBA" id="ARBA00023172"/>
    </source>
</evidence>
<accession>A0AAU7LY97</accession>
<keyword evidence="4" id="KW-0233">DNA recombination</keyword>
<proteinExistence type="inferred from homology"/>
<keyword evidence="3" id="KW-0238">DNA-binding</keyword>
<comment type="similarity">
    <text evidence="1">Belongs to the 'phage' integrase family.</text>
</comment>
<sequence length="308" mass="35334">MTDLHSALQRYLSMRKGFGFKYQHQTRRLADFVDCMDKRKATTITSKLAMEWATLPPGRHASWALRLTDVRGFARHIASFDPKTEVPPVGILPGLKRAKPYVYSDAEIDALLAAALSLPPSGALRRWTYHCLFGLIAVTGMRLSEVIGLQRDDVDLDAGVLTIRLTKFGKSRLVPVHPTTSAALRNYTQRRDAHLTTRRDPHFFVAERGGPLLRQYVHSVFWQLSRETGLRRPGDHTGPRMHDFRHRFAICTLLGWYREGSDIERMLPMLSTYLGHSCVRDTYWYLSACPELMQEAAQRLDRRWESQP</sequence>
<reference evidence="6" key="1">
    <citation type="submission" date="2024-05" db="EMBL/GenBank/DDBJ databases">
        <authorList>
            <person name="Bunk B."/>
            <person name="Swiderski J."/>
            <person name="Sproer C."/>
            <person name="Thiel V."/>
        </authorList>
    </citation>
    <scope>NUCLEOTIDE SEQUENCE</scope>
    <source>
        <strain evidence="6">DSM 17735</strain>
        <plasmid evidence="6">p1</plasmid>
    </source>
</reference>
<protein>
    <submittedName>
        <fullName evidence="6">Tyrosine-type recombinase/integrase</fullName>
    </submittedName>
</protein>
<dbReference type="InterPro" id="IPR013762">
    <property type="entry name" value="Integrase-like_cat_sf"/>
</dbReference>
<dbReference type="Pfam" id="PF00589">
    <property type="entry name" value="Phage_integrase"/>
    <property type="match status" value="1"/>
</dbReference>
<dbReference type="PANTHER" id="PTHR30349">
    <property type="entry name" value="PHAGE INTEGRASE-RELATED"/>
    <property type="match status" value="1"/>
</dbReference>
<dbReference type="SUPFAM" id="SSF56349">
    <property type="entry name" value="DNA breaking-rejoining enzymes"/>
    <property type="match status" value="1"/>
</dbReference>
<dbReference type="InterPro" id="IPR002104">
    <property type="entry name" value="Integrase_catalytic"/>
</dbReference>
<dbReference type="GO" id="GO:0003677">
    <property type="term" value="F:DNA binding"/>
    <property type="evidence" value="ECO:0007669"/>
    <property type="project" value="UniProtKB-KW"/>
</dbReference>
<dbReference type="PROSITE" id="PS51898">
    <property type="entry name" value="TYR_RECOMBINASE"/>
    <property type="match status" value="1"/>
</dbReference>